<dbReference type="PROSITE" id="PS50177">
    <property type="entry name" value="NTF2_DOMAIN"/>
    <property type="match status" value="1"/>
</dbReference>
<comment type="function">
    <text evidence="2">Facilitates protein transport into the nucleus. Could be part of a multicomponent system of cytosolic factors that assemble at the pore complex during nuclear import.</text>
</comment>
<dbReference type="Gene3D" id="3.10.450.50">
    <property type="match status" value="1"/>
</dbReference>
<evidence type="ECO:0000313" key="5">
    <source>
        <dbReference type="EMBL" id="KGQ07935.1"/>
    </source>
</evidence>
<dbReference type="GO" id="GO:0051028">
    <property type="term" value="P:mRNA transport"/>
    <property type="evidence" value="ECO:0007669"/>
    <property type="project" value="UniProtKB-UniRule"/>
</dbReference>
<dbReference type="HOGENOM" id="CLU_131642_0_0_1"/>
<accession>A0A0A2VP42</accession>
<dbReference type="Pfam" id="PF02136">
    <property type="entry name" value="NTF2"/>
    <property type="match status" value="1"/>
</dbReference>
<dbReference type="CDD" id="cd00780">
    <property type="entry name" value="NTF2"/>
    <property type="match status" value="1"/>
</dbReference>
<dbReference type="AlphaFoldDB" id="A0A0A2VP42"/>
<keyword evidence="3" id="KW-0813">Transport</keyword>
<dbReference type="SUPFAM" id="SSF54427">
    <property type="entry name" value="NTF2-like"/>
    <property type="match status" value="1"/>
</dbReference>
<protein>
    <recommendedName>
        <fullName evidence="3">NTF2-related export protein</fullName>
    </recommendedName>
</protein>
<evidence type="ECO:0000256" key="3">
    <source>
        <dbReference type="RuleBase" id="RU369002"/>
    </source>
</evidence>
<dbReference type="InterPro" id="IPR002075">
    <property type="entry name" value="NTF2_dom"/>
</dbReference>
<dbReference type="PANTHER" id="PTHR12612">
    <property type="entry name" value="NUCLEAR TRANSPORT FACTOR 2"/>
    <property type="match status" value="1"/>
</dbReference>
<comment type="caution">
    <text evidence="5">The sequence shown here is derived from an EMBL/GenBank/DDBJ whole genome shotgun (WGS) entry which is preliminary data.</text>
</comment>
<dbReference type="EMBL" id="ANFO01000626">
    <property type="protein sequence ID" value="KGQ07935.1"/>
    <property type="molecule type" value="Genomic_DNA"/>
</dbReference>
<gene>
    <name evidence="5" type="ORF">BBAD15_g6738</name>
</gene>
<reference evidence="5 6" key="1">
    <citation type="submission" date="2012-10" db="EMBL/GenBank/DDBJ databases">
        <title>Genome sequencing and analysis of entomopathogenic fungi Beauveria bassiana D1-5.</title>
        <authorList>
            <person name="Li Q."/>
            <person name="Wang L."/>
            <person name="Zhang Z."/>
            <person name="Wang Q."/>
            <person name="Ren J."/>
            <person name="Wang M."/>
            <person name="Xu W."/>
            <person name="Wang J."/>
            <person name="Lu Y."/>
            <person name="Du Q."/>
            <person name="Sun Z."/>
        </authorList>
    </citation>
    <scope>NUCLEOTIDE SEQUENCE [LARGE SCALE GENOMIC DNA]</scope>
    <source>
        <strain evidence="5 6">D1-5</strain>
    </source>
</reference>
<keyword evidence="3" id="KW-0539">Nucleus</keyword>
<dbReference type="GO" id="GO:0005635">
    <property type="term" value="C:nuclear envelope"/>
    <property type="evidence" value="ECO:0007669"/>
    <property type="project" value="UniProtKB-ARBA"/>
</dbReference>
<evidence type="ECO:0000256" key="2">
    <source>
        <dbReference type="ARBA" id="ARBA00053082"/>
    </source>
</evidence>
<evidence type="ECO:0000259" key="4">
    <source>
        <dbReference type="PROSITE" id="PS50177"/>
    </source>
</evidence>
<dbReference type="Proteomes" id="UP000030106">
    <property type="component" value="Unassembled WGS sequence"/>
</dbReference>
<organism evidence="5 6">
    <name type="scientific">Beauveria bassiana D1-5</name>
    <dbReference type="NCBI Taxonomy" id="1245745"/>
    <lineage>
        <taxon>Eukaryota</taxon>
        <taxon>Fungi</taxon>
        <taxon>Dikarya</taxon>
        <taxon>Ascomycota</taxon>
        <taxon>Pezizomycotina</taxon>
        <taxon>Sordariomycetes</taxon>
        <taxon>Hypocreomycetidae</taxon>
        <taxon>Hypocreales</taxon>
        <taxon>Cordycipitaceae</taxon>
        <taxon>Beauveria</taxon>
    </lineage>
</organism>
<evidence type="ECO:0000256" key="1">
    <source>
        <dbReference type="ARBA" id="ARBA00022490"/>
    </source>
</evidence>
<proteinExistence type="predicted"/>
<dbReference type="GO" id="GO:0006606">
    <property type="term" value="P:protein import into nucleus"/>
    <property type="evidence" value="ECO:0007669"/>
    <property type="project" value="UniProtKB-ARBA"/>
</dbReference>
<comment type="function">
    <text evidence="3">Has a role in nuclear-cytoplasmic transport of proteins and mRNAs.</text>
</comment>
<dbReference type="FunFam" id="3.10.450.50:FF:000005">
    <property type="entry name" value="Nuclear transport factor 2"/>
    <property type="match status" value="1"/>
</dbReference>
<feature type="domain" description="NTF2" evidence="4">
    <location>
        <begin position="10"/>
        <end position="129"/>
    </location>
</feature>
<dbReference type="InterPro" id="IPR018222">
    <property type="entry name" value="Nuclear_transport_factor_2_euk"/>
</dbReference>
<dbReference type="STRING" id="1245745.A0A0A2VP42"/>
<dbReference type="GO" id="GO:0005737">
    <property type="term" value="C:cytoplasm"/>
    <property type="evidence" value="ECO:0007669"/>
    <property type="project" value="UniProtKB-SubCell"/>
</dbReference>
<sequence>MAGTPNYEEIAKQFIQFYYDKFDTDRKDLASLYRDQSMLTFESASVLGVNAIIEKLAGLPFEKVKHQVSTLDAQPGVAEGGVVILVTGQLLLPLQVDEEQRPMNYTQAFQLAFDPVANSYFVCNDLFKLVYG</sequence>
<dbReference type="InterPro" id="IPR032710">
    <property type="entry name" value="NTF2-like_dom_sf"/>
</dbReference>
<name>A0A0A2VP42_BEABA</name>
<dbReference type="OrthoDB" id="6507044at2759"/>
<keyword evidence="1 3" id="KW-0963">Cytoplasm</keyword>
<dbReference type="eggNOG" id="KOG2104">
    <property type="taxonomic scope" value="Eukaryota"/>
</dbReference>
<keyword evidence="3" id="KW-0653">Protein transport</keyword>
<evidence type="ECO:0000313" key="6">
    <source>
        <dbReference type="Proteomes" id="UP000030106"/>
    </source>
</evidence>
<dbReference type="InterPro" id="IPR045875">
    <property type="entry name" value="NTF2"/>
</dbReference>
<comment type="subcellular location">
    <subcellularLocation>
        <location evidence="3">Cytoplasm</location>
    </subcellularLocation>
    <subcellularLocation>
        <location evidence="3">Nucleus</location>
    </subcellularLocation>
</comment>